<dbReference type="SMART" id="SM00862">
    <property type="entry name" value="Trans_reg_C"/>
    <property type="match status" value="1"/>
</dbReference>
<dbReference type="SUPFAM" id="SSF46894">
    <property type="entry name" value="C-terminal effector domain of the bipartite response regulators"/>
    <property type="match status" value="1"/>
</dbReference>
<dbReference type="Pfam" id="PF00486">
    <property type="entry name" value="Trans_reg_C"/>
    <property type="match status" value="1"/>
</dbReference>
<evidence type="ECO:0000313" key="9">
    <source>
        <dbReference type="EMBL" id="KAB8160237.1"/>
    </source>
</evidence>
<feature type="domain" description="OmpR/PhoB-type" evidence="8">
    <location>
        <begin position="1"/>
        <end position="94"/>
    </location>
</feature>
<keyword evidence="10" id="KW-1185">Reference proteome</keyword>
<dbReference type="CDD" id="cd00383">
    <property type="entry name" value="trans_reg_C"/>
    <property type="match status" value="1"/>
</dbReference>
<dbReference type="PANTHER" id="PTHR35807">
    <property type="entry name" value="TRANSCRIPTIONAL REGULATOR REDD-RELATED"/>
    <property type="match status" value="1"/>
</dbReference>
<dbReference type="AlphaFoldDB" id="A0A5N5ZUP8"/>
<dbReference type="InterPro" id="IPR036388">
    <property type="entry name" value="WH-like_DNA-bd_sf"/>
</dbReference>
<dbReference type="Gene3D" id="1.25.40.10">
    <property type="entry name" value="Tetratricopeptide repeat domain"/>
    <property type="match status" value="1"/>
</dbReference>
<feature type="DNA-binding region" description="OmpR/PhoB-type" evidence="6">
    <location>
        <begin position="1"/>
        <end position="94"/>
    </location>
</feature>
<evidence type="ECO:0000256" key="7">
    <source>
        <dbReference type="SAM" id="MobiDB-lite"/>
    </source>
</evidence>
<name>A0A5N5ZUP8_9ACTN</name>
<dbReference type="GO" id="GO:0000160">
    <property type="term" value="P:phosphorelay signal transduction system"/>
    <property type="evidence" value="ECO:0007669"/>
    <property type="project" value="UniProtKB-KW"/>
</dbReference>
<feature type="region of interest" description="Disordered" evidence="7">
    <location>
        <begin position="252"/>
        <end position="272"/>
    </location>
</feature>
<accession>A0A5N5ZUP8</accession>
<evidence type="ECO:0000256" key="3">
    <source>
        <dbReference type="ARBA" id="ARBA00023015"/>
    </source>
</evidence>
<evidence type="ECO:0000313" key="10">
    <source>
        <dbReference type="Proteomes" id="UP000314251"/>
    </source>
</evidence>
<evidence type="ECO:0000259" key="8">
    <source>
        <dbReference type="PROSITE" id="PS51755"/>
    </source>
</evidence>
<dbReference type="InterPro" id="IPR005158">
    <property type="entry name" value="BTAD"/>
</dbReference>
<dbReference type="EMBL" id="VDLY02000022">
    <property type="protein sequence ID" value="KAB8160237.1"/>
    <property type="molecule type" value="Genomic_DNA"/>
</dbReference>
<sequence length="272" mass="29987">MAEAVRGELLGPIRVLRGGRELPLGPPRQRAVLAVLLLREGRPITFEALVDAVWGEDVPGGVRNLVQKYVSGIRRALGEEAGPRWTGSGYVLTGLAIDDLGERRALLARAVAARNAGDPEHAEELAARAEALWRGEFAEGLDGPLLAAERRRWAEKRLLVLETRLESLVERGRYHECVHELMRQVAVHPLRERLVWLLMLALYRSGRSADALVTYEETRRRMARELGCDPGPELRALHQRMLRQDPSLAAELAPGRDAGHSPGLLPGSALAS</sequence>
<gene>
    <name evidence="9" type="ORF">FH607_026860</name>
</gene>
<keyword evidence="5" id="KW-0804">Transcription</keyword>
<evidence type="ECO:0000256" key="4">
    <source>
        <dbReference type="ARBA" id="ARBA00023125"/>
    </source>
</evidence>
<comment type="caution">
    <text evidence="9">The sequence shown here is derived from an EMBL/GenBank/DDBJ whole genome shotgun (WGS) entry which is preliminary data.</text>
</comment>
<dbReference type="InterPro" id="IPR016032">
    <property type="entry name" value="Sig_transdc_resp-reg_C-effctor"/>
</dbReference>
<dbReference type="InterPro" id="IPR011990">
    <property type="entry name" value="TPR-like_helical_dom_sf"/>
</dbReference>
<dbReference type="CDD" id="cd15831">
    <property type="entry name" value="BTAD"/>
    <property type="match status" value="1"/>
</dbReference>
<dbReference type="Proteomes" id="UP000314251">
    <property type="component" value="Unassembled WGS sequence"/>
</dbReference>
<organism evidence="9 10">
    <name type="scientific">Streptomyces mimosae</name>
    <dbReference type="NCBI Taxonomy" id="2586635"/>
    <lineage>
        <taxon>Bacteria</taxon>
        <taxon>Bacillati</taxon>
        <taxon>Actinomycetota</taxon>
        <taxon>Actinomycetes</taxon>
        <taxon>Kitasatosporales</taxon>
        <taxon>Streptomycetaceae</taxon>
        <taxon>Streptomyces</taxon>
    </lineage>
</organism>
<dbReference type="Gene3D" id="1.10.10.10">
    <property type="entry name" value="Winged helix-like DNA-binding domain superfamily/Winged helix DNA-binding domain"/>
    <property type="match status" value="1"/>
</dbReference>
<evidence type="ECO:0000256" key="5">
    <source>
        <dbReference type="ARBA" id="ARBA00023163"/>
    </source>
</evidence>
<protein>
    <recommendedName>
        <fullName evidence="8">OmpR/PhoB-type domain-containing protein</fullName>
    </recommendedName>
</protein>
<evidence type="ECO:0000256" key="1">
    <source>
        <dbReference type="ARBA" id="ARBA00005820"/>
    </source>
</evidence>
<comment type="similarity">
    <text evidence="1">Belongs to the AfsR/DnrI/RedD regulatory family.</text>
</comment>
<evidence type="ECO:0000256" key="6">
    <source>
        <dbReference type="PROSITE-ProRule" id="PRU01091"/>
    </source>
</evidence>
<dbReference type="GO" id="GO:0003677">
    <property type="term" value="F:DNA binding"/>
    <property type="evidence" value="ECO:0007669"/>
    <property type="project" value="UniProtKB-UniRule"/>
</dbReference>
<dbReference type="InterPro" id="IPR051677">
    <property type="entry name" value="AfsR-DnrI-RedD_regulator"/>
</dbReference>
<dbReference type="PROSITE" id="PS51755">
    <property type="entry name" value="OMPR_PHOB"/>
    <property type="match status" value="1"/>
</dbReference>
<dbReference type="OrthoDB" id="4336084at2"/>
<evidence type="ECO:0000256" key="2">
    <source>
        <dbReference type="ARBA" id="ARBA00023012"/>
    </source>
</evidence>
<keyword evidence="2" id="KW-0902">Two-component regulatory system</keyword>
<dbReference type="InterPro" id="IPR001867">
    <property type="entry name" value="OmpR/PhoB-type_DNA-bd"/>
</dbReference>
<dbReference type="Pfam" id="PF03704">
    <property type="entry name" value="BTAD"/>
    <property type="match status" value="1"/>
</dbReference>
<dbReference type="RefSeq" id="WP_139673934.1">
    <property type="nucleotide sequence ID" value="NZ_VDLY02000022.1"/>
</dbReference>
<proteinExistence type="inferred from homology"/>
<reference evidence="9" key="1">
    <citation type="submission" date="2019-10" db="EMBL/GenBank/DDBJ databases">
        <title>Nonomuraea sp. nov., isolated from Phyllanthus amarus.</title>
        <authorList>
            <person name="Klykleung N."/>
            <person name="Tanasupawat S."/>
        </authorList>
    </citation>
    <scope>NUCLEOTIDE SEQUENCE [LARGE SCALE GENOMIC DNA]</scope>
    <source>
        <strain evidence="9">3MP-10</strain>
    </source>
</reference>
<dbReference type="SUPFAM" id="SSF48452">
    <property type="entry name" value="TPR-like"/>
    <property type="match status" value="1"/>
</dbReference>
<keyword evidence="4 6" id="KW-0238">DNA-binding</keyword>
<dbReference type="SMART" id="SM01043">
    <property type="entry name" value="BTAD"/>
    <property type="match status" value="1"/>
</dbReference>
<dbReference type="GO" id="GO:0006355">
    <property type="term" value="P:regulation of DNA-templated transcription"/>
    <property type="evidence" value="ECO:0007669"/>
    <property type="project" value="InterPro"/>
</dbReference>
<dbReference type="PANTHER" id="PTHR35807:SF1">
    <property type="entry name" value="TRANSCRIPTIONAL REGULATOR REDD"/>
    <property type="match status" value="1"/>
</dbReference>
<keyword evidence="3" id="KW-0805">Transcription regulation</keyword>